<comment type="caution">
    <text evidence="1">The sequence shown here is derived from an EMBL/GenBank/DDBJ whole genome shotgun (WGS) entry which is preliminary data.</text>
</comment>
<evidence type="ECO:0000313" key="1">
    <source>
        <dbReference type="EMBL" id="CAF1049791.1"/>
    </source>
</evidence>
<dbReference type="EMBL" id="CAJNOR010000981">
    <property type="protein sequence ID" value="CAF1049791.1"/>
    <property type="molecule type" value="Genomic_DNA"/>
</dbReference>
<sequence length="166" mass="19563">MAKHEKHFMHLYNFECEFDKSIEELEREVDLQSKEEELNNCVEFISQLVDLMKHTIIIPELQSKHDWDDGHEHELKRNKGSSGNSLLDDRVQLIAMEKGLSKEQWKRLLYLNFTAGDTLEMINVSRAHLKKVHDMAVRLLEAEEKETALVLIDAITKYMPEEHYID</sequence>
<protein>
    <submittedName>
        <fullName evidence="1">Uncharacterized protein</fullName>
    </submittedName>
</protein>
<reference evidence="1" key="1">
    <citation type="submission" date="2021-02" db="EMBL/GenBank/DDBJ databases">
        <authorList>
            <person name="Nowell W R."/>
        </authorList>
    </citation>
    <scope>NUCLEOTIDE SEQUENCE</scope>
</reference>
<proteinExistence type="predicted"/>
<dbReference type="Proteomes" id="UP000663828">
    <property type="component" value="Unassembled WGS sequence"/>
</dbReference>
<keyword evidence="2" id="KW-1185">Reference proteome</keyword>
<gene>
    <name evidence="1" type="ORF">XAT740_LOCUS15710</name>
</gene>
<name>A0A814KD45_ADIRI</name>
<accession>A0A814KD45</accession>
<evidence type="ECO:0000313" key="2">
    <source>
        <dbReference type="Proteomes" id="UP000663828"/>
    </source>
</evidence>
<organism evidence="1 2">
    <name type="scientific">Adineta ricciae</name>
    <name type="common">Rotifer</name>
    <dbReference type="NCBI Taxonomy" id="249248"/>
    <lineage>
        <taxon>Eukaryota</taxon>
        <taxon>Metazoa</taxon>
        <taxon>Spiralia</taxon>
        <taxon>Gnathifera</taxon>
        <taxon>Rotifera</taxon>
        <taxon>Eurotatoria</taxon>
        <taxon>Bdelloidea</taxon>
        <taxon>Adinetida</taxon>
        <taxon>Adinetidae</taxon>
        <taxon>Adineta</taxon>
    </lineage>
</organism>
<dbReference type="AlphaFoldDB" id="A0A814KD45"/>